<organism evidence="1 2">
    <name type="scientific">Staurois parvus</name>
    <dbReference type="NCBI Taxonomy" id="386267"/>
    <lineage>
        <taxon>Eukaryota</taxon>
        <taxon>Metazoa</taxon>
        <taxon>Chordata</taxon>
        <taxon>Craniata</taxon>
        <taxon>Vertebrata</taxon>
        <taxon>Euteleostomi</taxon>
        <taxon>Amphibia</taxon>
        <taxon>Batrachia</taxon>
        <taxon>Anura</taxon>
        <taxon>Neobatrachia</taxon>
        <taxon>Ranoidea</taxon>
        <taxon>Ranidae</taxon>
        <taxon>Staurois</taxon>
    </lineage>
</organism>
<reference evidence="1" key="1">
    <citation type="submission" date="2023-05" db="EMBL/GenBank/DDBJ databases">
        <authorList>
            <person name="Stuckert A."/>
        </authorList>
    </citation>
    <scope>NUCLEOTIDE SEQUENCE</scope>
</reference>
<comment type="caution">
    <text evidence="1">The sequence shown here is derived from an EMBL/GenBank/DDBJ whole genome shotgun (WGS) entry which is preliminary data.</text>
</comment>
<evidence type="ECO:0000313" key="1">
    <source>
        <dbReference type="EMBL" id="CAI9588785.1"/>
    </source>
</evidence>
<keyword evidence="2" id="KW-1185">Reference proteome</keyword>
<gene>
    <name evidence="1" type="ORF">SPARVUS_LOCUS10801000</name>
</gene>
<accession>A0ABN9EVE0</accession>
<protein>
    <submittedName>
        <fullName evidence="1">Uncharacterized protein</fullName>
    </submittedName>
</protein>
<sequence length="69" mass="8425">MQCRDSMRCMPWVRRRSYTVVLPSIRRNNLRNRELYCPDPLSSFWETRKWHMARRVAVEAAVFGRHTQD</sequence>
<proteinExistence type="predicted"/>
<dbReference type="EMBL" id="CATNWA010015994">
    <property type="protein sequence ID" value="CAI9588785.1"/>
    <property type="molecule type" value="Genomic_DNA"/>
</dbReference>
<name>A0ABN9EVE0_9NEOB</name>
<evidence type="ECO:0000313" key="2">
    <source>
        <dbReference type="Proteomes" id="UP001162483"/>
    </source>
</evidence>
<dbReference type="Proteomes" id="UP001162483">
    <property type="component" value="Unassembled WGS sequence"/>
</dbReference>